<dbReference type="EMBL" id="CP000505">
    <property type="protein sequence ID" value="ABL77660.1"/>
    <property type="molecule type" value="Genomic_DNA"/>
</dbReference>
<dbReference type="Pfam" id="PF01230">
    <property type="entry name" value="HIT"/>
    <property type="match status" value="1"/>
</dbReference>
<dbReference type="eggNOG" id="arCOG00422">
    <property type="taxonomic scope" value="Archaea"/>
</dbReference>
<dbReference type="AlphaFoldDB" id="A1RWT0"/>
<dbReference type="PANTHER" id="PTHR42763">
    <property type="entry name" value="ADP-GLUCOSE PHOSPHORYLASE"/>
    <property type="match status" value="1"/>
</dbReference>
<evidence type="ECO:0000259" key="2">
    <source>
        <dbReference type="PROSITE" id="PS51084"/>
    </source>
</evidence>
<comment type="caution">
    <text evidence="1">Lacks conserved residue(s) required for the propagation of feature annotation.</text>
</comment>
<feature type="domain" description="HIT" evidence="2">
    <location>
        <begin position="264"/>
        <end position="372"/>
    </location>
</feature>
<dbReference type="OrthoDB" id="30750at2157"/>
<dbReference type="InterPro" id="IPR036265">
    <property type="entry name" value="HIT-like_sf"/>
</dbReference>
<keyword evidence="3" id="KW-0548">Nucleotidyltransferase</keyword>
<dbReference type="GeneID" id="4601477"/>
<dbReference type="KEGG" id="tpe:Tpen_0250"/>
<evidence type="ECO:0000256" key="1">
    <source>
        <dbReference type="PROSITE-ProRule" id="PRU00464"/>
    </source>
</evidence>
<evidence type="ECO:0000313" key="4">
    <source>
        <dbReference type="Proteomes" id="UP000000641"/>
    </source>
</evidence>
<dbReference type="PANTHER" id="PTHR42763:SF2">
    <property type="entry name" value="ADP-GLUCOSE PHOSPHORYLASE"/>
    <property type="match status" value="1"/>
</dbReference>
<protein>
    <submittedName>
        <fullName evidence="3">Galactose-1-phosphate uridylyltransferase-like protein</fullName>
    </submittedName>
</protein>
<gene>
    <name evidence="3" type="ordered locus">Tpen_0250</name>
</gene>
<keyword evidence="3" id="KW-0808">Transferase</keyword>
<dbReference type="InterPro" id="IPR011146">
    <property type="entry name" value="HIT-like"/>
</dbReference>
<dbReference type="STRING" id="368408.Tpen_0250"/>
<organism evidence="3 4">
    <name type="scientific">Thermofilum pendens (strain DSM 2475 / Hrk 5)</name>
    <dbReference type="NCBI Taxonomy" id="368408"/>
    <lineage>
        <taxon>Archaea</taxon>
        <taxon>Thermoproteota</taxon>
        <taxon>Thermoprotei</taxon>
        <taxon>Thermofilales</taxon>
        <taxon>Thermofilaceae</taxon>
        <taxon>Thermofilum</taxon>
    </lineage>
</organism>
<dbReference type="PROSITE" id="PS51084">
    <property type="entry name" value="HIT_2"/>
    <property type="match status" value="1"/>
</dbReference>
<reference evidence="4" key="1">
    <citation type="journal article" date="2008" name="J. Bacteriol.">
        <title>Genome sequence of Thermofilum pendens reveals an exceptional loss of biosynthetic pathways without genome reduction.</title>
        <authorList>
            <person name="Anderson I."/>
            <person name="Rodriguez J."/>
            <person name="Susanti D."/>
            <person name="Porat I."/>
            <person name="Reich C."/>
            <person name="Ulrich L.E."/>
            <person name="Elkins J.G."/>
            <person name="Mavromatis K."/>
            <person name="Lykidis A."/>
            <person name="Kim E."/>
            <person name="Thompson L.S."/>
            <person name="Nolan M."/>
            <person name="Land M."/>
            <person name="Copeland A."/>
            <person name="Lapidus A."/>
            <person name="Lucas S."/>
            <person name="Detter C."/>
            <person name="Zhulin I.B."/>
            <person name="Olsen G.J."/>
            <person name="Whitman W."/>
            <person name="Mukhopadhyay B."/>
            <person name="Bristow J."/>
            <person name="Kyrpides N."/>
        </authorList>
    </citation>
    <scope>NUCLEOTIDE SEQUENCE [LARGE SCALE GENOMIC DNA]</scope>
    <source>
        <strain evidence="4">DSM 2475 / Hrk 5</strain>
    </source>
</reference>
<dbReference type="EnsemblBacteria" id="ABL77660">
    <property type="protein sequence ID" value="ABL77660"/>
    <property type="gene ID" value="Tpen_0250"/>
</dbReference>
<dbReference type="Proteomes" id="UP000000641">
    <property type="component" value="Chromosome"/>
</dbReference>
<keyword evidence="4" id="KW-1185">Reference proteome</keyword>
<dbReference type="Gene3D" id="3.30.428.10">
    <property type="entry name" value="HIT-like"/>
    <property type="match status" value="1"/>
</dbReference>
<dbReference type="InterPro" id="IPR053177">
    <property type="entry name" value="ADP-glucose_phosphorylase"/>
</dbReference>
<evidence type="ECO:0000313" key="3">
    <source>
        <dbReference type="EMBL" id="ABL77660.1"/>
    </source>
</evidence>
<accession>A1RWT0</accession>
<dbReference type="SUPFAM" id="SSF54197">
    <property type="entry name" value="HIT-like"/>
    <property type="match status" value="2"/>
</dbReference>
<dbReference type="GO" id="GO:0016779">
    <property type="term" value="F:nucleotidyltransferase activity"/>
    <property type="evidence" value="ECO:0007669"/>
    <property type="project" value="UniProtKB-KW"/>
</dbReference>
<dbReference type="RefSeq" id="WP_011751925.1">
    <property type="nucleotide sequence ID" value="NC_008698.1"/>
</dbReference>
<proteinExistence type="predicted"/>
<sequence length="397" mass="45533">MSIVKKMAMPYEEIPFMHWGVVSKYNFSKEKAKLIPRKRWDPLSAAEIRLVDQSTGKAYPIGKWKGHFSYISPVRSSRPGENQAPVVKDVFKDIVEGKDYAIPVTLDEKPLDSVFSVEPIMCESLRDYTSVTIVNRFPAMVRHIDPEIKETVSRLVEDKYTRIAFGINLVTFPTSYYETLSDVPLEILVSMLSSMKSAIIRAVEESRSKGFRLIPVYPFFNIGRLAGGTQPRLHSQVYIDLNEDGHGAYMESILQAFEEMRINSGCHLCTSRHEDRIVYENETWISWATSSPRRNYHVRAAPKRHVARYTDLSSSELLGLADVLRRVSRAMDRLGITRDRNVLFYSNPYGYDSFFHMFIDIIPFEHVGGIEMLDSVRVARVTPEEAAEQLRSMVEKD</sequence>
<name>A1RWT0_THEPD</name>
<dbReference type="HOGENOM" id="CLU_693757_0_0_2"/>